<keyword evidence="2" id="KW-1185">Reference proteome</keyword>
<dbReference type="Proteomes" id="UP001497535">
    <property type="component" value="Unassembled WGS sequence"/>
</dbReference>
<sequence length="269" mass="31051">MAVVSFYLGLSFKHEPNVEPEDFSVLETLSSCGKFSEENSEEEHENDKISNKSSLNLNISPTCLPSSSWHTIGIAHSLLTKIQNKNKKSTKFRTFPLLQRPIFNNKNFKNEEENWKSFSGTSGKILNSSLSPFSKSFCCTGDNTKLFSNSLQHSFNSKNSSNCLWENIERPNFYNNKPPTNMKMLQPYYKLHKIRHIFGFKRCQHTTTFHLNSSMLSTLKEQQQQKVNKTQTFDNSTIYWGIVVFAGFSLFFGTFSFLFNILLLVWQNN</sequence>
<accession>A0ACB0Z0F1</accession>
<dbReference type="EMBL" id="CAVMJV010000022">
    <property type="protein sequence ID" value="CAK5071633.1"/>
    <property type="molecule type" value="Genomic_DNA"/>
</dbReference>
<name>A0ACB0Z0F1_MELEN</name>
<comment type="caution">
    <text evidence="1">The sequence shown here is derived from an EMBL/GenBank/DDBJ whole genome shotgun (WGS) entry which is preliminary data.</text>
</comment>
<organism evidence="1 2">
    <name type="scientific">Meloidogyne enterolobii</name>
    <name type="common">Root-knot nematode worm</name>
    <name type="synonym">Meloidogyne mayaguensis</name>
    <dbReference type="NCBI Taxonomy" id="390850"/>
    <lineage>
        <taxon>Eukaryota</taxon>
        <taxon>Metazoa</taxon>
        <taxon>Ecdysozoa</taxon>
        <taxon>Nematoda</taxon>
        <taxon>Chromadorea</taxon>
        <taxon>Rhabditida</taxon>
        <taxon>Tylenchina</taxon>
        <taxon>Tylenchomorpha</taxon>
        <taxon>Tylenchoidea</taxon>
        <taxon>Meloidogynidae</taxon>
        <taxon>Meloidogyninae</taxon>
        <taxon>Meloidogyne</taxon>
    </lineage>
</organism>
<gene>
    <name evidence="1" type="ORF">MENTE1834_LOCUS18954</name>
</gene>
<proteinExistence type="predicted"/>
<protein>
    <submittedName>
        <fullName evidence="1">Uncharacterized protein</fullName>
    </submittedName>
</protein>
<reference evidence="1" key="1">
    <citation type="submission" date="2023-11" db="EMBL/GenBank/DDBJ databases">
        <authorList>
            <person name="Poullet M."/>
        </authorList>
    </citation>
    <scope>NUCLEOTIDE SEQUENCE</scope>
    <source>
        <strain evidence="1">E1834</strain>
    </source>
</reference>
<evidence type="ECO:0000313" key="2">
    <source>
        <dbReference type="Proteomes" id="UP001497535"/>
    </source>
</evidence>
<evidence type="ECO:0000313" key="1">
    <source>
        <dbReference type="EMBL" id="CAK5071633.1"/>
    </source>
</evidence>